<accession>A0AAV1TLH2</accession>
<evidence type="ECO:0000256" key="1">
    <source>
        <dbReference type="SAM" id="MobiDB-lite"/>
    </source>
</evidence>
<gene>
    <name evidence="2" type="ORF">PM001_LOCUS8376</name>
</gene>
<protein>
    <submittedName>
        <fullName evidence="2">Uncharacterized protein</fullName>
    </submittedName>
</protein>
<evidence type="ECO:0000313" key="3">
    <source>
        <dbReference type="Proteomes" id="UP001162060"/>
    </source>
</evidence>
<dbReference type="EMBL" id="CAKLBY020000068">
    <property type="protein sequence ID" value="CAK7923226.1"/>
    <property type="molecule type" value="Genomic_DNA"/>
</dbReference>
<proteinExistence type="predicted"/>
<feature type="compositionally biased region" description="Polar residues" evidence="1">
    <location>
        <begin position="7"/>
        <end position="29"/>
    </location>
</feature>
<name>A0AAV1TLH2_9STRA</name>
<feature type="region of interest" description="Disordered" evidence="1">
    <location>
        <begin position="169"/>
        <end position="188"/>
    </location>
</feature>
<evidence type="ECO:0000313" key="2">
    <source>
        <dbReference type="EMBL" id="CAK7923226.1"/>
    </source>
</evidence>
<organism evidence="2 3">
    <name type="scientific">Peronospora matthiolae</name>
    <dbReference type="NCBI Taxonomy" id="2874970"/>
    <lineage>
        <taxon>Eukaryota</taxon>
        <taxon>Sar</taxon>
        <taxon>Stramenopiles</taxon>
        <taxon>Oomycota</taxon>
        <taxon>Peronosporomycetes</taxon>
        <taxon>Peronosporales</taxon>
        <taxon>Peronosporaceae</taxon>
        <taxon>Peronospora</taxon>
    </lineage>
</organism>
<comment type="caution">
    <text evidence="2">The sequence shown here is derived from an EMBL/GenBank/DDBJ whole genome shotgun (WGS) entry which is preliminary data.</text>
</comment>
<sequence length="216" mass="24042">MAEEIDTLQSLYSRSGRSFSDGPSSNSAGGSFHIARRDPGHQQSAGHEASSCPRTINSHARTSFDHRQNPQKDVVAAAGKPDSARGSDKLDVQALNRLTEQLQNDLAQKETRRYGLEDIVKEDCNFLTHYCSDDRAAFAFAQLENERSTRYLRDELAVDRRDKAQLREQVASRVDQTGSSKRDRSKVVSALDRGGVLRLSKRARTDCTGGDDQRET</sequence>
<feature type="compositionally biased region" description="Polar residues" evidence="1">
    <location>
        <begin position="52"/>
        <end position="61"/>
    </location>
</feature>
<dbReference type="AlphaFoldDB" id="A0AAV1TLH2"/>
<feature type="region of interest" description="Disordered" evidence="1">
    <location>
        <begin position="1"/>
        <end position="72"/>
    </location>
</feature>
<dbReference type="Proteomes" id="UP001162060">
    <property type="component" value="Unassembled WGS sequence"/>
</dbReference>
<reference evidence="2" key="1">
    <citation type="submission" date="2024-01" db="EMBL/GenBank/DDBJ databases">
        <authorList>
            <person name="Webb A."/>
        </authorList>
    </citation>
    <scope>NUCLEOTIDE SEQUENCE</scope>
    <source>
        <strain evidence="2">Pm1</strain>
    </source>
</reference>